<comment type="subcellular location">
    <subcellularLocation>
        <location evidence="1">Membrane</location>
        <topology evidence="1">Multi-pass membrane protein</topology>
    </subcellularLocation>
</comment>
<gene>
    <name evidence="8" type="ORF">CERZMDRAFT_86953</name>
</gene>
<dbReference type="PROSITE" id="PS50850">
    <property type="entry name" value="MFS"/>
    <property type="match status" value="1"/>
</dbReference>
<reference evidence="8" key="1">
    <citation type="journal article" date="2020" name="Stud. Mycol.">
        <title>101 Dothideomycetes genomes: a test case for predicting lifestyles and emergence of pathogens.</title>
        <authorList>
            <person name="Haridas S."/>
            <person name="Albert R."/>
            <person name="Binder M."/>
            <person name="Bloem J."/>
            <person name="Labutti K."/>
            <person name="Salamov A."/>
            <person name="Andreopoulos B."/>
            <person name="Baker S."/>
            <person name="Barry K."/>
            <person name="Bills G."/>
            <person name="Bluhm B."/>
            <person name="Cannon C."/>
            <person name="Castanera R."/>
            <person name="Culley D."/>
            <person name="Daum C."/>
            <person name="Ezra D."/>
            <person name="Gonzalez J."/>
            <person name="Henrissat B."/>
            <person name="Kuo A."/>
            <person name="Liang C."/>
            <person name="Lipzen A."/>
            <person name="Lutzoni F."/>
            <person name="Magnuson J."/>
            <person name="Mondo S."/>
            <person name="Nolan M."/>
            <person name="Ohm R."/>
            <person name="Pangilinan J."/>
            <person name="Park H.-J."/>
            <person name="Ramirez L."/>
            <person name="Alfaro M."/>
            <person name="Sun H."/>
            <person name="Tritt A."/>
            <person name="Yoshinaga Y."/>
            <person name="Zwiers L.-H."/>
            <person name="Turgeon B."/>
            <person name="Goodwin S."/>
            <person name="Spatafora J."/>
            <person name="Crous P."/>
            <person name="Grigoriev I."/>
        </authorList>
    </citation>
    <scope>NUCLEOTIDE SEQUENCE</scope>
    <source>
        <strain evidence="8">SCOH1-5</strain>
    </source>
</reference>
<feature type="transmembrane region" description="Helical" evidence="6">
    <location>
        <begin position="119"/>
        <end position="137"/>
    </location>
</feature>
<keyword evidence="4 6" id="KW-1133">Transmembrane helix</keyword>
<dbReference type="GO" id="GO:0022857">
    <property type="term" value="F:transmembrane transporter activity"/>
    <property type="evidence" value="ECO:0007669"/>
    <property type="project" value="InterPro"/>
</dbReference>
<evidence type="ECO:0000256" key="2">
    <source>
        <dbReference type="ARBA" id="ARBA00022448"/>
    </source>
</evidence>
<evidence type="ECO:0000256" key="5">
    <source>
        <dbReference type="ARBA" id="ARBA00023136"/>
    </source>
</evidence>
<feature type="transmembrane region" description="Helical" evidence="6">
    <location>
        <begin position="21"/>
        <end position="43"/>
    </location>
</feature>
<evidence type="ECO:0000256" key="1">
    <source>
        <dbReference type="ARBA" id="ARBA00004141"/>
    </source>
</evidence>
<keyword evidence="2" id="KW-0813">Transport</keyword>
<dbReference type="PANTHER" id="PTHR23506:SF23">
    <property type="entry name" value="GH10249P"/>
    <property type="match status" value="1"/>
</dbReference>
<feature type="transmembrane region" description="Helical" evidence="6">
    <location>
        <begin position="149"/>
        <end position="172"/>
    </location>
</feature>
<evidence type="ECO:0000313" key="8">
    <source>
        <dbReference type="EMBL" id="KAF2209649.1"/>
    </source>
</evidence>
<dbReference type="InterPro" id="IPR020846">
    <property type="entry name" value="MFS_dom"/>
</dbReference>
<dbReference type="SUPFAM" id="SSF103473">
    <property type="entry name" value="MFS general substrate transporter"/>
    <property type="match status" value="1"/>
</dbReference>
<evidence type="ECO:0000256" key="4">
    <source>
        <dbReference type="ARBA" id="ARBA00022989"/>
    </source>
</evidence>
<feature type="transmembrane region" description="Helical" evidence="6">
    <location>
        <begin position="485"/>
        <end position="508"/>
    </location>
</feature>
<dbReference type="InterPro" id="IPR050930">
    <property type="entry name" value="MFS_Vesicular_Transporter"/>
</dbReference>
<name>A0A6A6F878_9PEZI</name>
<protein>
    <recommendedName>
        <fullName evidence="7">Major facilitator superfamily (MFS) profile domain-containing protein</fullName>
    </recommendedName>
</protein>
<feature type="transmembrane region" description="Helical" evidence="6">
    <location>
        <begin position="178"/>
        <end position="196"/>
    </location>
</feature>
<feature type="transmembrane region" description="Helical" evidence="6">
    <location>
        <begin position="323"/>
        <end position="346"/>
    </location>
</feature>
<feature type="transmembrane region" description="Helical" evidence="6">
    <location>
        <begin position="358"/>
        <end position="376"/>
    </location>
</feature>
<dbReference type="GO" id="GO:0016020">
    <property type="term" value="C:membrane"/>
    <property type="evidence" value="ECO:0007669"/>
    <property type="project" value="UniProtKB-SubCell"/>
</dbReference>
<keyword evidence="9" id="KW-1185">Reference proteome</keyword>
<sequence length="526" mass="56731">MESARRAITTFRASTAFITFVISYAIFTDQFLFAAVIPVYPYSLQERVGVPSGQIVFWLAILLGVFGLASVLTSLPWGWYTDRTKSRRVPFMIGLLVLLGATLILWFARTVAGHVVGRALQGLASVVVWTSGLAVMVDTVGQEHIGEYVGYIGIGLNAGSLIAPSLGGIVFAKCGYHAVFGLITAIVVLDILLRLVMIEKRFRPTADFSLTITPCEATLELGPSAELANKKQPQLAIDQISLSSQMTLVARQAPITIATTTTTTTSTTTTKQPTTTLSSIPPIFRLLTCARFLSSLWGIFVLAAVFSGFQATLALFVHTTFHWTPIGSGLIFIPLSLPSLFGPYIGSLCDRYAHASRWFAASGYLIFCASLVSLRFVETNALSQKVLLCVLLCAVGSCMALILEPLFKEVTERAERLEREDAVVIASSSNGEKEAFTETTTTTTTAGYYGSAYAWFNISWSFGNFLGPLMAGMIMGHAGWKTMTWAMGLLGGVGAFPVGLWCGGWYFASSSSFPSSLPSSSPSQEE</sequence>
<feature type="transmembrane region" description="Helical" evidence="6">
    <location>
        <begin position="89"/>
        <end position="107"/>
    </location>
</feature>
<organism evidence="8 9">
    <name type="scientific">Cercospora zeae-maydis SCOH1-5</name>
    <dbReference type="NCBI Taxonomy" id="717836"/>
    <lineage>
        <taxon>Eukaryota</taxon>
        <taxon>Fungi</taxon>
        <taxon>Dikarya</taxon>
        <taxon>Ascomycota</taxon>
        <taxon>Pezizomycotina</taxon>
        <taxon>Dothideomycetes</taxon>
        <taxon>Dothideomycetidae</taxon>
        <taxon>Mycosphaerellales</taxon>
        <taxon>Mycosphaerellaceae</taxon>
        <taxon>Cercospora</taxon>
    </lineage>
</organism>
<feature type="transmembrane region" description="Helical" evidence="6">
    <location>
        <begin position="55"/>
        <end position="77"/>
    </location>
</feature>
<keyword evidence="3 6" id="KW-0812">Transmembrane</keyword>
<dbReference type="InterPro" id="IPR011701">
    <property type="entry name" value="MFS"/>
</dbReference>
<dbReference type="Pfam" id="PF07690">
    <property type="entry name" value="MFS_1"/>
    <property type="match status" value="1"/>
</dbReference>
<dbReference type="PANTHER" id="PTHR23506">
    <property type="entry name" value="GH10249P"/>
    <property type="match status" value="1"/>
</dbReference>
<feature type="domain" description="Major facilitator superfamily (MFS) profile" evidence="7">
    <location>
        <begin position="18"/>
        <end position="526"/>
    </location>
</feature>
<dbReference type="Proteomes" id="UP000799539">
    <property type="component" value="Unassembled WGS sequence"/>
</dbReference>
<keyword evidence="5 6" id="KW-0472">Membrane</keyword>
<evidence type="ECO:0000313" key="9">
    <source>
        <dbReference type="Proteomes" id="UP000799539"/>
    </source>
</evidence>
<feature type="transmembrane region" description="Helical" evidence="6">
    <location>
        <begin position="382"/>
        <end position="403"/>
    </location>
</feature>
<dbReference type="Gene3D" id="1.20.1250.20">
    <property type="entry name" value="MFS general substrate transporter like domains"/>
    <property type="match status" value="2"/>
</dbReference>
<evidence type="ECO:0000259" key="7">
    <source>
        <dbReference type="PROSITE" id="PS50850"/>
    </source>
</evidence>
<evidence type="ECO:0000256" key="3">
    <source>
        <dbReference type="ARBA" id="ARBA00022692"/>
    </source>
</evidence>
<evidence type="ECO:0000256" key="6">
    <source>
        <dbReference type="SAM" id="Phobius"/>
    </source>
</evidence>
<dbReference type="AlphaFoldDB" id="A0A6A6F878"/>
<feature type="transmembrane region" description="Helical" evidence="6">
    <location>
        <begin position="295"/>
        <end position="317"/>
    </location>
</feature>
<dbReference type="OrthoDB" id="5086884at2759"/>
<accession>A0A6A6F878</accession>
<proteinExistence type="predicted"/>
<dbReference type="InterPro" id="IPR036259">
    <property type="entry name" value="MFS_trans_sf"/>
</dbReference>
<dbReference type="EMBL" id="ML992686">
    <property type="protein sequence ID" value="KAF2209649.1"/>
    <property type="molecule type" value="Genomic_DNA"/>
</dbReference>